<dbReference type="CDD" id="cd19084">
    <property type="entry name" value="AKR_AKR11B1-like"/>
    <property type="match status" value="1"/>
</dbReference>
<dbReference type="Gene3D" id="3.20.20.100">
    <property type="entry name" value="NADP-dependent oxidoreductase domain"/>
    <property type="match status" value="1"/>
</dbReference>
<dbReference type="Proteomes" id="UP000316330">
    <property type="component" value="Unassembled WGS sequence"/>
</dbReference>
<sequence length="331" mass="37718">MRYRQVASMDLKFSEVGLGCWAFSGDSVWDGYDKRSSIATIHEALDAGIQFFDVAPIYGFGQAERVLGEALAGRSRDSVVIASKCGLVWDDAKRDRIDLSGASIRDEIEASLCRLQTDYIDLYQMHWPDPLTPIEETMDMLVQLKEQGKIRYIGASNYSISLNEEANRYGPIASQQSLYNMIERNPSTYHAISLTYRTEAEILPYCKEHGQAFFPYSPLFQGLLSGRFEPEGNFSEQDVRNNNPKLRGDRFTQYYKLIESLTRYSAESIGRPMNEVAINWLLHRNEVTSVICGAQTPEQIRANAKASEWRLTDQQFAHLNDIVELRSDLEH</sequence>
<dbReference type="OrthoDB" id="9773828at2"/>
<evidence type="ECO:0000259" key="2">
    <source>
        <dbReference type="Pfam" id="PF00248"/>
    </source>
</evidence>
<dbReference type="GO" id="GO:0005829">
    <property type="term" value="C:cytosol"/>
    <property type="evidence" value="ECO:0007669"/>
    <property type="project" value="TreeGrafter"/>
</dbReference>
<dbReference type="InterPro" id="IPR020471">
    <property type="entry name" value="AKR"/>
</dbReference>
<dbReference type="PANTHER" id="PTHR43364">
    <property type="entry name" value="NADH-SPECIFIC METHYLGLYOXAL REDUCTASE-RELATED"/>
    <property type="match status" value="1"/>
</dbReference>
<dbReference type="InterPro" id="IPR050523">
    <property type="entry name" value="AKR_Detox_Biosynth"/>
</dbReference>
<evidence type="ECO:0000313" key="3">
    <source>
        <dbReference type="EMBL" id="TVX96256.1"/>
    </source>
</evidence>
<gene>
    <name evidence="3" type="ORF">FPZ45_21350</name>
</gene>
<dbReference type="InterPro" id="IPR023210">
    <property type="entry name" value="NADP_OxRdtase_dom"/>
</dbReference>
<dbReference type="AlphaFoldDB" id="A0A559J8U4"/>
<dbReference type="EMBL" id="VNJJ01000017">
    <property type="protein sequence ID" value="TVX96256.1"/>
    <property type="molecule type" value="Genomic_DNA"/>
</dbReference>
<evidence type="ECO:0000313" key="4">
    <source>
        <dbReference type="Proteomes" id="UP000316330"/>
    </source>
</evidence>
<feature type="domain" description="NADP-dependent oxidoreductase" evidence="2">
    <location>
        <begin position="16"/>
        <end position="323"/>
    </location>
</feature>
<reference evidence="3 4" key="1">
    <citation type="submission" date="2019-07" db="EMBL/GenBank/DDBJ databases">
        <authorList>
            <person name="Kim J."/>
        </authorList>
    </citation>
    <scope>NUCLEOTIDE SEQUENCE [LARGE SCALE GENOMIC DNA]</scope>
    <source>
        <strain evidence="3 4">G13</strain>
    </source>
</reference>
<dbReference type="SUPFAM" id="SSF51430">
    <property type="entry name" value="NAD(P)-linked oxidoreductase"/>
    <property type="match status" value="1"/>
</dbReference>
<protein>
    <submittedName>
        <fullName evidence="3">Aldo/keto reductase</fullName>
    </submittedName>
</protein>
<dbReference type="GO" id="GO:0016491">
    <property type="term" value="F:oxidoreductase activity"/>
    <property type="evidence" value="ECO:0007669"/>
    <property type="project" value="UniProtKB-KW"/>
</dbReference>
<dbReference type="PANTHER" id="PTHR43364:SF4">
    <property type="entry name" value="NAD(P)-LINKED OXIDOREDUCTASE SUPERFAMILY PROTEIN"/>
    <property type="match status" value="1"/>
</dbReference>
<proteinExistence type="predicted"/>
<name>A0A559J8U4_9BACL</name>
<keyword evidence="4" id="KW-1185">Reference proteome</keyword>
<dbReference type="InterPro" id="IPR036812">
    <property type="entry name" value="NAD(P)_OxRdtase_dom_sf"/>
</dbReference>
<evidence type="ECO:0000256" key="1">
    <source>
        <dbReference type="ARBA" id="ARBA00023002"/>
    </source>
</evidence>
<keyword evidence="1" id="KW-0560">Oxidoreductase</keyword>
<organism evidence="3 4">
    <name type="scientific">Cohnella terricola</name>
    <dbReference type="NCBI Taxonomy" id="1289167"/>
    <lineage>
        <taxon>Bacteria</taxon>
        <taxon>Bacillati</taxon>
        <taxon>Bacillota</taxon>
        <taxon>Bacilli</taxon>
        <taxon>Bacillales</taxon>
        <taxon>Paenibacillaceae</taxon>
        <taxon>Cohnella</taxon>
    </lineage>
</organism>
<dbReference type="PRINTS" id="PR00069">
    <property type="entry name" value="ALDKETRDTASE"/>
</dbReference>
<accession>A0A559J8U4</accession>
<dbReference type="RefSeq" id="WP_144706309.1">
    <property type="nucleotide sequence ID" value="NZ_VNJJ01000017.1"/>
</dbReference>
<dbReference type="Pfam" id="PF00248">
    <property type="entry name" value="Aldo_ket_red"/>
    <property type="match status" value="1"/>
</dbReference>
<comment type="caution">
    <text evidence="3">The sequence shown here is derived from an EMBL/GenBank/DDBJ whole genome shotgun (WGS) entry which is preliminary data.</text>
</comment>